<dbReference type="InterPro" id="IPR023346">
    <property type="entry name" value="Lysozyme-like_dom_sf"/>
</dbReference>
<feature type="chain" id="PRO_5045607169" description="N-acetylmuramoyl-L-alanine amidase" evidence="6">
    <location>
        <begin position="22"/>
        <end position="504"/>
    </location>
</feature>
<dbReference type="Gene3D" id="1.10.101.10">
    <property type="entry name" value="PGBD-like superfamily/PGBD"/>
    <property type="match status" value="2"/>
</dbReference>
<evidence type="ECO:0000313" key="9">
    <source>
        <dbReference type="Proteomes" id="UP001183246"/>
    </source>
</evidence>
<dbReference type="InterPro" id="IPR036365">
    <property type="entry name" value="PGBD-like_sf"/>
</dbReference>
<dbReference type="SUPFAM" id="SSF53955">
    <property type="entry name" value="Lysozyme-like"/>
    <property type="match status" value="1"/>
</dbReference>
<dbReference type="Gene3D" id="1.10.530.10">
    <property type="match status" value="1"/>
</dbReference>
<dbReference type="PANTHER" id="PTHR30417">
    <property type="entry name" value="N-ACETYLMURAMOYL-L-ALANINE AMIDASE AMID"/>
    <property type="match status" value="1"/>
</dbReference>
<dbReference type="Pfam" id="PF01510">
    <property type="entry name" value="Amidase_2"/>
    <property type="match status" value="1"/>
</dbReference>
<comment type="similarity">
    <text evidence="2">Belongs to the N-acetylmuramoyl-L-alanine amidase 2 family.</text>
</comment>
<evidence type="ECO:0000259" key="7">
    <source>
        <dbReference type="SMART" id="SM00644"/>
    </source>
</evidence>
<dbReference type="SUPFAM" id="SSF55846">
    <property type="entry name" value="N-acetylmuramoyl-L-alanine amidase-like"/>
    <property type="match status" value="1"/>
</dbReference>
<gene>
    <name evidence="8" type="ORF">RM590_14865</name>
</gene>
<dbReference type="SMART" id="SM00644">
    <property type="entry name" value="Ami_2"/>
    <property type="match status" value="1"/>
</dbReference>
<dbReference type="RefSeq" id="WP_311705093.1">
    <property type="nucleotide sequence ID" value="NZ_JAVREL010000007.1"/>
</dbReference>
<evidence type="ECO:0000256" key="1">
    <source>
        <dbReference type="ARBA" id="ARBA00001561"/>
    </source>
</evidence>
<evidence type="ECO:0000256" key="6">
    <source>
        <dbReference type="SAM" id="SignalP"/>
    </source>
</evidence>
<dbReference type="EC" id="3.5.1.28" evidence="3"/>
<dbReference type="Proteomes" id="UP001183246">
    <property type="component" value="Unassembled WGS sequence"/>
</dbReference>
<evidence type="ECO:0000256" key="5">
    <source>
        <dbReference type="ARBA" id="ARBA00023316"/>
    </source>
</evidence>
<comment type="caution">
    <text evidence="8">The sequence shown here is derived from an EMBL/GenBank/DDBJ whole genome shotgun (WGS) entry which is preliminary data.</text>
</comment>
<dbReference type="PANTHER" id="PTHR30417:SF1">
    <property type="entry name" value="N-ACETYLMURAMOYL-L-ALANINE AMIDASE AMID"/>
    <property type="match status" value="1"/>
</dbReference>
<organism evidence="8 9">
    <name type="scientific">Streptomyces litchfieldiae</name>
    <dbReference type="NCBI Taxonomy" id="3075543"/>
    <lineage>
        <taxon>Bacteria</taxon>
        <taxon>Bacillati</taxon>
        <taxon>Actinomycetota</taxon>
        <taxon>Actinomycetes</taxon>
        <taxon>Kitasatosporales</taxon>
        <taxon>Streptomycetaceae</taxon>
        <taxon>Streptomyces</taxon>
    </lineage>
</organism>
<dbReference type="InterPro" id="IPR051206">
    <property type="entry name" value="NAMLAA_amidase_2"/>
</dbReference>
<dbReference type="CDD" id="cd06583">
    <property type="entry name" value="PGRP"/>
    <property type="match status" value="1"/>
</dbReference>
<evidence type="ECO:0000313" key="8">
    <source>
        <dbReference type="EMBL" id="MDT0343886.1"/>
    </source>
</evidence>
<keyword evidence="4" id="KW-0378">Hydrolase</keyword>
<name>A0ABU2MQJ7_9ACTN</name>
<dbReference type="Pfam" id="PF01471">
    <property type="entry name" value="PG_binding_1"/>
    <property type="match status" value="2"/>
</dbReference>
<keyword evidence="5" id="KW-0961">Cell wall biogenesis/degradation</keyword>
<dbReference type="Gene3D" id="3.40.80.10">
    <property type="entry name" value="Peptidoglycan recognition protein-like"/>
    <property type="match status" value="1"/>
</dbReference>
<dbReference type="InterPro" id="IPR036505">
    <property type="entry name" value="Amidase/PGRP_sf"/>
</dbReference>
<feature type="domain" description="N-acetylmuramoyl-L-alanine amidase" evidence="7">
    <location>
        <begin position="210"/>
        <end position="337"/>
    </location>
</feature>
<accession>A0ABU2MQJ7</accession>
<dbReference type="SUPFAM" id="SSF47090">
    <property type="entry name" value="PGBD-like"/>
    <property type="match status" value="2"/>
</dbReference>
<comment type="catalytic activity">
    <reaction evidence="1">
        <text>Hydrolyzes the link between N-acetylmuramoyl residues and L-amino acid residues in certain cell-wall glycopeptides.</text>
        <dbReference type="EC" id="3.5.1.28"/>
    </reaction>
</comment>
<keyword evidence="6" id="KW-0732">Signal</keyword>
<dbReference type="InterPro" id="IPR002477">
    <property type="entry name" value="Peptidoglycan-bd-like"/>
</dbReference>
<proteinExistence type="inferred from homology"/>
<evidence type="ECO:0000256" key="4">
    <source>
        <dbReference type="ARBA" id="ARBA00022801"/>
    </source>
</evidence>
<dbReference type="EMBL" id="JAVREL010000007">
    <property type="protein sequence ID" value="MDT0343886.1"/>
    <property type="molecule type" value="Genomic_DNA"/>
</dbReference>
<protein>
    <recommendedName>
        <fullName evidence="3">N-acetylmuramoyl-L-alanine amidase</fullName>
        <ecNumber evidence="3">3.5.1.28</ecNumber>
    </recommendedName>
</protein>
<keyword evidence="9" id="KW-1185">Reference proteome</keyword>
<evidence type="ECO:0000256" key="2">
    <source>
        <dbReference type="ARBA" id="ARBA00007553"/>
    </source>
</evidence>
<feature type="signal peptide" evidence="6">
    <location>
        <begin position="1"/>
        <end position="21"/>
    </location>
</feature>
<sequence length="504" mass="52894">MTALAGAALAALLATAQPAIATEAGDPVGAAFDEAAAEYQVPRDLLVAVGYGETRLDDHDGLPSHARGYGVMHLVSNPTHRTLETAAAETGLPTAELRRDTTANIHGGAAVLRAYADDLGLSAADRGDLGAWYPVVARYGGATEDVTARLYADAVYELLRDGISAPVAGGERVEVAPRPVSPERGRYAAASLGTLSTDYPPARWVPASSANYATGRTQPISAVVIHVTQGSYAGSISWFQNPASQVSAHYVIRSSDGEVTQTVRDANTAWHARSGNPYSIGIEHEGWVDQPSWFTDAMYRSSAALTRHLADRYGIPRDRQHIVGHSEVPGNDHTDPGPHWDWDHYMELIGGDPGEPGAPQLDFPSYATLSSGSTGPQVAALQHLLTQNGHNAGATDGDFGPATGSAVRSFQSSRGLTADGVVGRRTWTALLSAGTRPSLGEGSTGEAVSRLQRALTAALGRTVSIDGDFGPLTEQAVRDYQSSRGLSVDGLVGSQTWTALQAGR</sequence>
<dbReference type="InterPro" id="IPR036366">
    <property type="entry name" value="PGBDSf"/>
</dbReference>
<reference evidence="9" key="1">
    <citation type="submission" date="2023-07" db="EMBL/GenBank/DDBJ databases">
        <title>30 novel species of actinomycetes from the DSMZ collection.</title>
        <authorList>
            <person name="Nouioui I."/>
        </authorList>
    </citation>
    <scope>NUCLEOTIDE SEQUENCE [LARGE SCALE GENOMIC DNA]</scope>
    <source>
        <strain evidence="9">DSM 44938</strain>
    </source>
</reference>
<dbReference type="InterPro" id="IPR002502">
    <property type="entry name" value="Amidase_domain"/>
</dbReference>
<evidence type="ECO:0000256" key="3">
    <source>
        <dbReference type="ARBA" id="ARBA00011901"/>
    </source>
</evidence>